<name>A0A2T5EH03_VIBSP</name>
<dbReference type="EMBL" id="PIGA01000017">
    <property type="protein sequence ID" value="PTP18906.1"/>
    <property type="molecule type" value="Genomic_DNA"/>
</dbReference>
<dbReference type="Proteomes" id="UP000244080">
    <property type="component" value="Unassembled WGS sequence"/>
</dbReference>
<sequence>MFNILVMFDAVLMFQTAFIFHTTIMFHTVLMLQTVLMRRAKLNHLFFHKQATPHILLTTRLTNFYSLKIQTLFILNKHLWSE</sequence>
<gene>
    <name evidence="1" type="ORF">CWO36_12190</name>
</gene>
<dbReference type="AlphaFoldDB" id="A0A2T5EH03"/>
<comment type="caution">
    <text evidence="1">The sequence shown here is derived from an EMBL/GenBank/DDBJ whole genome shotgun (WGS) entry which is preliminary data.</text>
</comment>
<accession>A0A2T5EH03</accession>
<evidence type="ECO:0000313" key="2">
    <source>
        <dbReference type="Proteomes" id="UP000244080"/>
    </source>
</evidence>
<organism evidence="1 2">
    <name type="scientific">Vibrio splendidus</name>
    <dbReference type="NCBI Taxonomy" id="29497"/>
    <lineage>
        <taxon>Bacteria</taxon>
        <taxon>Pseudomonadati</taxon>
        <taxon>Pseudomonadota</taxon>
        <taxon>Gammaproteobacteria</taxon>
        <taxon>Vibrionales</taxon>
        <taxon>Vibrionaceae</taxon>
        <taxon>Vibrio</taxon>
    </lineage>
</organism>
<protein>
    <submittedName>
        <fullName evidence="1">Uncharacterized protein</fullName>
    </submittedName>
</protein>
<proteinExistence type="predicted"/>
<evidence type="ECO:0000313" key="1">
    <source>
        <dbReference type="EMBL" id="PTP18906.1"/>
    </source>
</evidence>
<reference evidence="1 2" key="1">
    <citation type="submission" date="2017-11" db="EMBL/GenBank/DDBJ databases">
        <title>Population delineation of vibrios coincides with oyster pathogenicity.</title>
        <authorList>
            <person name="Bruto M."/>
            <person name="Labreuche Y."/>
            <person name="James A."/>
            <person name="Piel D."/>
            <person name="Chenivesse S."/>
            <person name="Petton B."/>
            <person name="Polz M.F."/>
            <person name="Le Roux F."/>
        </authorList>
    </citation>
    <scope>NUCLEOTIDE SEQUENCE [LARGE SCALE GENOMIC DNA]</scope>
    <source>
        <strain evidence="1 2">1F_55</strain>
    </source>
</reference>